<evidence type="ECO:0000256" key="1">
    <source>
        <dbReference type="ARBA" id="ARBA00010577"/>
    </source>
</evidence>
<evidence type="ECO:0000256" key="5">
    <source>
        <dbReference type="RuleBase" id="RU362076"/>
    </source>
</evidence>
<gene>
    <name evidence="8" type="primary">flgD_2</name>
    <name evidence="8" type="ORF">GCM10023116_41890</name>
</gene>
<evidence type="ECO:0000256" key="2">
    <source>
        <dbReference type="ARBA" id="ARBA00016013"/>
    </source>
</evidence>
<evidence type="ECO:0000256" key="6">
    <source>
        <dbReference type="SAM" id="MobiDB-lite"/>
    </source>
</evidence>
<keyword evidence="3 5" id="KW-1005">Bacterial flagellum biogenesis</keyword>
<protein>
    <recommendedName>
        <fullName evidence="2 5">Basal-body rod modification protein FlgD</fullName>
    </recommendedName>
</protein>
<dbReference type="RefSeq" id="WP_345198375.1">
    <property type="nucleotide sequence ID" value="NZ_BAABFL010000465.1"/>
</dbReference>
<comment type="similarity">
    <text evidence="1 5">Belongs to the FlgD family.</text>
</comment>
<feature type="domain" description="FlgD Tudor-like" evidence="7">
    <location>
        <begin position="82"/>
        <end position="214"/>
    </location>
</feature>
<evidence type="ECO:0000259" key="7">
    <source>
        <dbReference type="Pfam" id="PF13861"/>
    </source>
</evidence>
<dbReference type="Pfam" id="PF03963">
    <property type="entry name" value="FlgD"/>
    <property type="match status" value="1"/>
</dbReference>
<dbReference type="InterPro" id="IPR025963">
    <property type="entry name" value="FLgD_Tudor"/>
</dbReference>
<dbReference type="EMBL" id="BAABFL010000465">
    <property type="protein sequence ID" value="GAA4651905.1"/>
    <property type="molecule type" value="Genomic_DNA"/>
</dbReference>
<accession>A0ABP8VA64</accession>
<dbReference type="Gene3D" id="2.60.40.4070">
    <property type="match status" value="1"/>
</dbReference>
<keyword evidence="8" id="KW-0282">Flagellum</keyword>
<keyword evidence="9" id="KW-1185">Reference proteome</keyword>
<comment type="function">
    <text evidence="4 5">Required for flagellar hook formation. May act as a scaffolding protein.</text>
</comment>
<name>A0ABP8VA64_9GAMM</name>
<comment type="caution">
    <text evidence="8">The sequence shown here is derived from an EMBL/GenBank/DDBJ whole genome shotgun (WGS) entry which is preliminary data.</text>
</comment>
<evidence type="ECO:0000256" key="3">
    <source>
        <dbReference type="ARBA" id="ARBA00022795"/>
    </source>
</evidence>
<dbReference type="Pfam" id="PF13861">
    <property type="entry name" value="FLgD_tudor"/>
    <property type="match status" value="1"/>
</dbReference>
<evidence type="ECO:0000313" key="9">
    <source>
        <dbReference type="Proteomes" id="UP001500604"/>
    </source>
</evidence>
<evidence type="ECO:0000256" key="4">
    <source>
        <dbReference type="ARBA" id="ARBA00024746"/>
    </source>
</evidence>
<dbReference type="Proteomes" id="UP001500604">
    <property type="component" value="Unassembled WGS sequence"/>
</dbReference>
<dbReference type="Gene3D" id="2.30.30.910">
    <property type="match status" value="1"/>
</dbReference>
<dbReference type="InterPro" id="IPR005648">
    <property type="entry name" value="FlgD"/>
</dbReference>
<sequence length="218" mass="22784">MAIVTEPLSGNGAIADTTARPGKAGDLGKQDFMKLLVAQIRNQDPLNPSDSTQMVTQLAQFAGVESLADIRSSMHGMDHGLQVLQAAGLAGRRVTVNTDQLVLSRDSRDRDIAIEVGTDVLSGNRVTVMLTDGLGQTAAVRELSCSGRDPARFSLKEIGGESLPDGVYFVSAASDQAPLPVAVNSRVNSVSLSAEQGETLLQLAGVGPVPASFVRSIE</sequence>
<proteinExistence type="inferred from homology"/>
<reference evidence="9" key="1">
    <citation type="journal article" date="2019" name="Int. J. Syst. Evol. Microbiol.">
        <title>The Global Catalogue of Microorganisms (GCM) 10K type strain sequencing project: providing services to taxonomists for standard genome sequencing and annotation.</title>
        <authorList>
            <consortium name="The Broad Institute Genomics Platform"/>
            <consortium name="The Broad Institute Genome Sequencing Center for Infectious Disease"/>
            <person name="Wu L."/>
            <person name="Ma J."/>
        </authorList>
    </citation>
    <scope>NUCLEOTIDE SEQUENCE [LARGE SCALE GENOMIC DNA]</scope>
    <source>
        <strain evidence="9">JCM 17805</strain>
    </source>
</reference>
<keyword evidence="8" id="KW-0969">Cilium</keyword>
<organism evidence="8 9">
    <name type="scientific">Kistimonas scapharcae</name>
    <dbReference type="NCBI Taxonomy" id="1036133"/>
    <lineage>
        <taxon>Bacteria</taxon>
        <taxon>Pseudomonadati</taxon>
        <taxon>Pseudomonadota</taxon>
        <taxon>Gammaproteobacteria</taxon>
        <taxon>Oceanospirillales</taxon>
        <taxon>Endozoicomonadaceae</taxon>
        <taxon>Kistimonas</taxon>
    </lineage>
</organism>
<keyword evidence="8" id="KW-0966">Cell projection</keyword>
<evidence type="ECO:0000313" key="8">
    <source>
        <dbReference type="EMBL" id="GAA4651905.1"/>
    </source>
</evidence>
<feature type="region of interest" description="Disordered" evidence="6">
    <location>
        <begin position="1"/>
        <end position="26"/>
    </location>
</feature>